<feature type="compositionally biased region" description="Basic and acidic residues" evidence="3">
    <location>
        <begin position="1"/>
        <end position="11"/>
    </location>
</feature>
<keyword evidence="1" id="KW-0479">Metal-binding</keyword>
<evidence type="ECO:0000256" key="1">
    <source>
        <dbReference type="ARBA" id="ARBA00022723"/>
    </source>
</evidence>
<evidence type="ECO:0000313" key="6">
    <source>
        <dbReference type="Proteomes" id="UP001556367"/>
    </source>
</evidence>
<keyword evidence="6" id="KW-1185">Reference proteome</keyword>
<dbReference type="SMART" id="SM00906">
    <property type="entry name" value="Fungal_trans"/>
    <property type="match status" value="1"/>
</dbReference>
<protein>
    <recommendedName>
        <fullName evidence="4">Zn(2)-C6 fungal-type domain-containing protein</fullName>
    </recommendedName>
</protein>
<feature type="domain" description="Zn(2)-C6 fungal-type" evidence="4">
    <location>
        <begin position="26"/>
        <end position="59"/>
    </location>
</feature>
<organism evidence="5 6">
    <name type="scientific">Hohenbuehelia grisea</name>
    <dbReference type="NCBI Taxonomy" id="104357"/>
    <lineage>
        <taxon>Eukaryota</taxon>
        <taxon>Fungi</taxon>
        <taxon>Dikarya</taxon>
        <taxon>Basidiomycota</taxon>
        <taxon>Agaricomycotina</taxon>
        <taxon>Agaricomycetes</taxon>
        <taxon>Agaricomycetidae</taxon>
        <taxon>Agaricales</taxon>
        <taxon>Pleurotineae</taxon>
        <taxon>Pleurotaceae</taxon>
        <taxon>Hohenbuehelia</taxon>
    </lineage>
</organism>
<feature type="compositionally biased region" description="Low complexity" evidence="3">
    <location>
        <begin position="694"/>
        <end position="712"/>
    </location>
</feature>
<feature type="region of interest" description="Disordered" evidence="3">
    <location>
        <begin position="1"/>
        <end position="21"/>
    </location>
</feature>
<dbReference type="InterPro" id="IPR007219">
    <property type="entry name" value="XnlR_reg_dom"/>
</dbReference>
<dbReference type="InterPro" id="IPR050987">
    <property type="entry name" value="AtrR-like"/>
</dbReference>
<dbReference type="Pfam" id="PF00172">
    <property type="entry name" value="Zn_clus"/>
    <property type="match status" value="1"/>
</dbReference>
<dbReference type="PANTHER" id="PTHR46910:SF38">
    <property type="entry name" value="ZN(2)-C6 FUNGAL-TYPE DOMAIN-CONTAINING PROTEIN"/>
    <property type="match status" value="1"/>
</dbReference>
<dbReference type="PANTHER" id="PTHR46910">
    <property type="entry name" value="TRANSCRIPTION FACTOR PDR1"/>
    <property type="match status" value="1"/>
</dbReference>
<dbReference type="CDD" id="cd12148">
    <property type="entry name" value="fungal_TF_MHR"/>
    <property type="match status" value="1"/>
</dbReference>
<dbReference type="Gene3D" id="4.10.240.10">
    <property type="entry name" value="Zn(2)-C6 fungal-type DNA-binding domain"/>
    <property type="match status" value="1"/>
</dbReference>
<name>A0ABR3K359_9AGAR</name>
<dbReference type="InterPro" id="IPR001138">
    <property type="entry name" value="Zn2Cys6_DnaBD"/>
</dbReference>
<feature type="region of interest" description="Disordered" evidence="3">
    <location>
        <begin position="694"/>
        <end position="725"/>
    </location>
</feature>
<sequence length="849" mass="94322">MSSNEDDRKEVSSSSQSAKKRRIQRACDQCRRKKIRCDGAETIDNRCSSCLTFGLECSYVETAKRRSPPKGYVEKLEHRIEQMDKLLQRLYPGIDLSDLDNLDIDSWDNSRQPTPKLDSVPSLQDRHPSEIATSAIRKIASPLSIPDEGDFGHVELANTIRQYSKKYGNPTHDANRFFGKSSHAIFIRDIFAYKQELTGRSVSISAIQPGTAFASKRETFWTPQPWESIDNRPLHPLSFPADDLLRSLVDLYFDNYNLYYPIIHRPTFEHNLAQGLHHEDHEFGCLVLLVCAAASRYSDDPRVLLEGIDTLHCAGWRFFSQLRLVRNSCTPPASLHNLQAICLTIHFLQGSSSPHACWTLAGVGIRLAQDVGAHRRQGKGQKPSFEHEQIKRVFWALLSLDRVGSLALGRPCAIQDEDYDLELPIDCDDEYWVATPENQAFQQPPGKPSKVAFFIAHLQLIRLLGMVLRTVYATNQSKIQMGMIGQEWEQKLVSELDSALNQWIDTVPPHLRWDPNRRDPDHFNQSVVLHSAYYHLQIAVHRPFIPFPRKLSALSLPSLAICTNAARRISHIVDVQILRMRHLAPQLHLPVFIAGIVLLLSVWGGKLKGSTMDAKKAMLDVQKCMNALKQSESRWLNAGRVWDILQELASARDLNSAGKCPTPPPEEQATTVKSNLNGSRGVVYSIASAPSHSTTAPSPLSSLSHSTLASASSHHETSLSGAPDGSLSSLPRHISGFALGSFPYVHHGATTQSNSLLNDGLRSQPSAPTISSPDAVNSVDSVLQDFLNGNQDLFSSFNMDSNMMAMWSNAPSGLELDAWGQYLSNVSDITHGMNPSADFSSQGSPPGQA</sequence>
<evidence type="ECO:0000259" key="4">
    <source>
        <dbReference type="PROSITE" id="PS50048"/>
    </source>
</evidence>
<dbReference type="SUPFAM" id="SSF57701">
    <property type="entry name" value="Zn2/Cys6 DNA-binding domain"/>
    <property type="match status" value="1"/>
</dbReference>
<dbReference type="InterPro" id="IPR036864">
    <property type="entry name" value="Zn2-C6_fun-type_DNA-bd_sf"/>
</dbReference>
<evidence type="ECO:0000313" key="5">
    <source>
        <dbReference type="EMBL" id="KAL0961541.1"/>
    </source>
</evidence>
<keyword evidence="2" id="KW-0539">Nucleus</keyword>
<dbReference type="EMBL" id="JASNQZ010000001">
    <property type="protein sequence ID" value="KAL0961541.1"/>
    <property type="molecule type" value="Genomic_DNA"/>
</dbReference>
<comment type="caution">
    <text evidence="5">The sequence shown here is derived from an EMBL/GenBank/DDBJ whole genome shotgun (WGS) entry which is preliminary data.</text>
</comment>
<reference evidence="6" key="1">
    <citation type="submission" date="2024-06" db="EMBL/GenBank/DDBJ databases">
        <title>Multi-omics analyses provide insights into the biosynthesis of the anticancer antibiotic pleurotin in Hohenbuehelia grisea.</title>
        <authorList>
            <person name="Weaver J.A."/>
            <person name="Alberti F."/>
        </authorList>
    </citation>
    <scope>NUCLEOTIDE SEQUENCE [LARGE SCALE GENOMIC DNA]</scope>
    <source>
        <strain evidence="6">T-177</strain>
    </source>
</reference>
<evidence type="ECO:0000256" key="3">
    <source>
        <dbReference type="SAM" id="MobiDB-lite"/>
    </source>
</evidence>
<dbReference type="Proteomes" id="UP001556367">
    <property type="component" value="Unassembled WGS sequence"/>
</dbReference>
<proteinExistence type="predicted"/>
<dbReference type="SMART" id="SM00066">
    <property type="entry name" value="GAL4"/>
    <property type="match status" value="1"/>
</dbReference>
<dbReference type="PROSITE" id="PS00463">
    <property type="entry name" value="ZN2_CY6_FUNGAL_1"/>
    <property type="match status" value="1"/>
</dbReference>
<dbReference type="Pfam" id="PF04082">
    <property type="entry name" value="Fungal_trans"/>
    <property type="match status" value="1"/>
</dbReference>
<dbReference type="CDD" id="cd00067">
    <property type="entry name" value="GAL4"/>
    <property type="match status" value="1"/>
</dbReference>
<evidence type="ECO:0000256" key="2">
    <source>
        <dbReference type="ARBA" id="ARBA00023242"/>
    </source>
</evidence>
<dbReference type="PROSITE" id="PS50048">
    <property type="entry name" value="ZN2_CY6_FUNGAL_2"/>
    <property type="match status" value="1"/>
</dbReference>
<gene>
    <name evidence="5" type="ORF">HGRIS_006480</name>
</gene>
<accession>A0ABR3K359</accession>